<evidence type="ECO:0000313" key="7">
    <source>
        <dbReference type="Proteomes" id="UP000242847"/>
    </source>
</evidence>
<dbReference type="InterPro" id="IPR000055">
    <property type="entry name" value="Restrct_endonuc_typeI_TRD"/>
</dbReference>
<reference evidence="6 7" key="1">
    <citation type="submission" date="2017-01" db="EMBL/GenBank/DDBJ databases">
        <title>Draft genome sequence of Pseudomonas pachastrellae type strain CCUG 46540T from a deep sea.</title>
        <authorList>
            <person name="Gomila M."/>
            <person name="Mulet M."/>
            <person name="Lalucat J."/>
            <person name="Garcia-Valdes E."/>
        </authorList>
    </citation>
    <scope>NUCLEOTIDE SEQUENCE [LARGE SCALE GENOMIC DNA]</scope>
    <source>
        <strain evidence="6 7">CCUG 46540</strain>
    </source>
</reference>
<dbReference type="STRING" id="254161.SAMN05216256_106101"/>
<organism evidence="6 7">
    <name type="scientific">Halopseudomonas pachastrellae</name>
    <dbReference type="NCBI Taxonomy" id="254161"/>
    <lineage>
        <taxon>Bacteria</taxon>
        <taxon>Pseudomonadati</taxon>
        <taxon>Pseudomonadota</taxon>
        <taxon>Gammaproteobacteria</taxon>
        <taxon>Pseudomonadales</taxon>
        <taxon>Pseudomonadaceae</taxon>
        <taxon>Halopseudomonas</taxon>
    </lineage>
</organism>
<dbReference type="PANTHER" id="PTHR30408">
    <property type="entry name" value="TYPE-1 RESTRICTION ENZYME ECOKI SPECIFICITY PROTEIN"/>
    <property type="match status" value="1"/>
</dbReference>
<dbReference type="Pfam" id="PF01420">
    <property type="entry name" value="Methylase_S"/>
    <property type="match status" value="2"/>
</dbReference>
<feature type="domain" description="Type I restriction modification DNA specificity" evidence="5">
    <location>
        <begin position="73"/>
        <end position="183"/>
    </location>
</feature>
<gene>
    <name evidence="6" type="ORF">BXT89_17175</name>
</gene>
<keyword evidence="2" id="KW-0680">Restriction system</keyword>
<keyword evidence="3" id="KW-0238">DNA-binding</keyword>
<evidence type="ECO:0000256" key="4">
    <source>
        <dbReference type="SAM" id="Coils"/>
    </source>
</evidence>
<keyword evidence="7" id="KW-1185">Reference proteome</keyword>
<evidence type="ECO:0000313" key="6">
    <source>
        <dbReference type="EMBL" id="ONM42595.1"/>
    </source>
</evidence>
<keyword evidence="4" id="KW-0175">Coiled coil</keyword>
<dbReference type="AlphaFoldDB" id="A0A1S8DAY7"/>
<dbReference type="REBASE" id="194704">
    <property type="entry name" value="S.Ppa46540ORF17170P"/>
</dbReference>
<evidence type="ECO:0000256" key="3">
    <source>
        <dbReference type="ARBA" id="ARBA00023125"/>
    </source>
</evidence>
<feature type="coiled-coil region" evidence="4">
    <location>
        <begin position="168"/>
        <end position="195"/>
    </location>
</feature>
<evidence type="ECO:0000259" key="5">
    <source>
        <dbReference type="Pfam" id="PF01420"/>
    </source>
</evidence>
<name>A0A1S8DAY7_9GAMM</name>
<comment type="caution">
    <text evidence="6">The sequence shown here is derived from an EMBL/GenBank/DDBJ whole genome shotgun (WGS) entry which is preliminary data.</text>
</comment>
<dbReference type="RefSeq" id="WP_083729083.1">
    <property type="nucleotide sequence ID" value="NZ_FOUD01000006.1"/>
</dbReference>
<evidence type="ECO:0000256" key="1">
    <source>
        <dbReference type="ARBA" id="ARBA00010923"/>
    </source>
</evidence>
<comment type="similarity">
    <text evidence="1">Belongs to the type-I restriction system S methylase family.</text>
</comment>
<dbReference type="Proteomes" id="UP000242847">
    <property type="component" value="Unassembled WGS sequence"/>
</dbReference>
<evidence type="ECO:0000256" key="2">
    <source>
        <dbReference type="ARBA" id="ARBA00022747"/>
    </source>
</evidence>
<accession>A0A1S8DAY7</accession>
<feature type="domain" description="Type I restriction modification DNA specificity" evidence="5">
    <location>
        <begin position="220"/>
        <end position="403"/>
    </location>
</feature>
<dbReference type="OrthoDB" id="9798929at2"/>
<dbReference type="GO" id="GO:0009307">
    <property type="term" value="P:DNA restriction-modification system"/>
    <property type="evidence" value="ECO:0007669"/>
    <property type="project" value="UniProtKB-KW"/>
</dbReference>
<proteinExistence type="inferred from homology"/>
<dbReference type="InterPro" id="IPR044946">
    <property type="entry name" value="Restrct_endonuc_typeI_TRD_sf"/>
</dbReference>
<dbReference type="EMBL" id="MUBC01000059">
    <property type="protein sequence ID" value="ONM42595.1"/>
    <property type="molecule type" value="Genomic_DNA"/>
</dbReference>
<dbReference type="PANTHER" id="PTHR30408:SF12">
    <property type="entry name" value="TYPE I RESTRICTION ENZYME MJAVIII SPECIFICITY SUBUNIT"/>
    <property type="match status" value="1"/>
</dbReference>
<dbReference type="CDD" id="cd17246">
    <property type="entry name" value="RMtype1_S_SonII-TRD2-CR2_like"/>
    <property type="match status" value="1"/>
</dbReference>
<dbReference type="Gene3D" id="1.10.287.1120">
    <property type="entry name" value="Bipartite methylase S protein"/>
    <property type="match status" value="1"/>
</dbReference>
<dbReference type="SUPFAM" id="SSF116734">
    <property type="entry name" value="DNA methylase specificity domain"/>
    <property type="match status" value="2"/>
</dbReference>
<protein>
    <recommendedName>
        <fullName evidence="5">Type I restriction modification DNA specificity domain-containing protein</fullName>
    </recommendedName>
</protein>
<dbReference type="Gene3D" id="3.90.220.20">
    <property type="entry name" value="DNA methylase specificity domains"/>
    <property type="match status" value="2"/>
</dbReference>
<dbReference type="CDD" id="cd17256">
    <property type="entry name" value="RMtype1_S_EcoJA65PI-TRD1-CR1_like"/>
    <property type="match status" value="1"/>
</dbReference>
<dbReference type="GO" id="GO:0003677">
    <property type="term" value="F:DNA binding"/>
    <property type="evidence" value="ECO:0007669"/>
    <property type="project" value="UniProtKB-KW"/>
</dbReference>
<dbReference type="InterPro" id="IPR052021">
    <property type="entry name" value="Type-I_RS_S_subunit"/>
</dbReference>
<sequence length="424" mass="46488">MSEAAPSGWELTTLGRNAQLITDGAHASPPTHEGGRPIATVQNMGSRFIDFASCRLISENDFNSLVRGNCAPEVGDVLFSKDGTVGKTFVYRQSEKVVLLSSIAIIRLDESNIDPEFCSQFLLSPLFYQQLESAKSGSAIRRIVLNELKKIEIPRPPLPEQKKIAEILSSVDDMVEKIRAQLDKLKDLKAGMMQELLVNGIGPDGAPHSAFKDSPAGFVPAEWSVVELKEVAKVKGGKRMPKGRPFAENKTPYPYIRVSDFSNGTIKGDNLRYVLPEDRELIKRYTISKNDLYISIAGTIGVTGSVPDKLDGAQLTENAAKIVLTDTQRACAGFLKHLMSSNQVQDQLNQEKGTGGGVPKLALFRIESILIKLPPMREQIVIARSLDSIDHRLDSANKKLAALLLVKKALMQDLLTGKVRVKVD</sequence>